<proteinExistence type="predicted"/>
<evidence type="ECO:0000256" key="2">
    <source>
        <dbReference type="SAM" id="Phobius"/>
    </source>
</evidence>
<gene>
    <name evidence="3" type="ORF">Cco03nite_78490</name>
</gene>
<protein>
    <submittedName>
        <fullName evidence="3">Uncharacterized protein</fullName>
    </submittedName>
</protein>
<evidence type="ECO:0000313" key="3">
    <source>
        <dbReference type="EMBL" id="GIG11149.1"/>
    </source>
</evidence>
<dbReference type="AlphaFoldDB" id="A0A8J3PC09"/>
<sequence>MSEFSTSSGLDPGTSERLLDGARSQVADQGPVGDLLARAAAPGRPEELAGAPAVMAAFRAAYPQPVARTRRTLRRAVALKVAAIVATLTVGGVAFAAHSGVLPNPFPIGPQSPASPSDSQPDRTPGQHTSPAPSGSPTPLPSGSVSAPANVHGLCRSFLATAEKDKPKATDSPVYAPLVAAAAGQDLTDYCTALIEANAGRPSANPGNGPSPKPSKAHPAPSAPAPSVQAPSAQAPSAKKTKDS</sequence>
<evidence type="ECO:0000313" key="4">
    <source>
        <dbReference type="Proteomes" id="UP000630887"/>
    </source>
</evidence>
<accession>A0A8J3PC09</accession>
<keyword evidence="2" id="KW-1133">Transmembrane helix</keyword>
<dbReference type="RefSeq" id="WP_203699103.1">
    <property type="nucleotide sequence ID" value="NZ_BAAALC010000087.1"/>
</dbReference>
<organism evidence="3 4">
    <name type="scientific">Catellatospora coxensis</name>
    <dbReference type="NCBI Taxonomy" id="310354"/>
    <lineage>
        <taxon>Bacteria</taxon>
        <taxon>Bacillati</taxon>
        <taxon>Actinomycetota</taxon>
        <taxon>Actinomycetes</taxon>
        <taxon>Micromonosporales</taxon>
        <taxon>Micromonosporaceae</taxon>
        <taxon>Catellatospora</taxon>
    </lineage>
</organism>
<feature type="compositionally biased region" description="Low complexity" evidence="1">
    <location>
        <begin position="217"/>
        <end position="238"/>
    </location>
</feature>
<feature type="region of interest" description="Disordered" evidence="1">
    <location>
        <begin position="1"/>
        <end position="39"/>
    </location>
</feature>
<feature type="region of interest" description="Disordered" evidence="1">
    <location>
        <begin position="199"/>
        <end position="244"/>
    </location>
</feature>
<comment type="caution">
    <text evidence="3">The sequence shown here is derived from an EMBL/GenBank/DDBJ whole genome shotgun (WGS) entry which is preliminary data.</text>
</comment>
<feature type="transmembrane region" description="Helical" evidence="2">
    <location>
        <begin position="77"/>
        <end position="97"/>
    </location>
</feature>
<keyword evidence="4" id="KW-1185">Reference proteome</keyword>
<keyword evidence="2" id="KW-0812">Transmembrane</keyword>
<name>A0A8J3PC09_9ACTN</name>
<feature type="region of interest" description="Disordered" evidence="1">
    <location>
        <begin position="106"/>
        <end position="147"/>
    </location>
</feature>
<dbReference type="EMBL" id="BONI01000118">
    <property type="protein sequence ID" value="GIG11149.1"/>
    <property type="molecule type" value="Genomic_DNA"/>
</dbReference>
<dbReference type="Proteomes" id="UP000630887">
    <property type="component" value="Unassembled WGS sequence"/>
</dbReference>
<reference evidence="3 4" key="1">
    <citation type="submission" date="2021-01" db="EMBL/GenBank/DDBJ databases">
        <title>Whole genome shotgun sequence of Catellatospora coxensis NBRC 107359.</title>
        <authorList>
            <person name="Komaki H."/>
            <person name="Tamura T."/>
        </authorList>
    </citation>
    <scope>NUCLEOTIDE SEQUENCE [LARGE SCALE GENOMIC DNA]</scope>
    <source>
        <strain evidence="3 4">NBRC 107359</strain>
    </source>
</reference>
<keyword evidence="2" id="KW-0472">Membrane</keyword>
<evidence type="ECO:0000256" key="1">
    <source>
        <dbReference type="SAM" id="MobiDB-lite"/>
    </source>
</evidence>